<dbReference type="RefSeq" id="WP_015235233.1">
    <property type="nucleotide sequence ID" value="NC_019793.1"/>
</dbReference>
<dbReference type="PATRIC" id="fig|937777.3.peg.1384"/>
<protein>
    <recommendedName>
        <fullName evidence="3">HTH merR-type domain-containing protein</fullName>
    </recommendedName>
</protein>
<gene>
    <name evidence="1" type="ordered locus">Deipe_1380</name>
</gene>
<reference evidence="2" key="1">
    <citation type="submission" date="2012-03" db="EMBL/GenBank/DDBJ databases">
        <title>Complete sequence of chromosome of Deinococcus peraridilitoris DSM 19664.</title>
        <authorList>
            <person name="Lucas S."/>
            <person name="Copeland A."/>
            <person name="Lapidus A."/>
            <person name="Glavina del Rio T."/>
            <person name="Dalin E."/>
            <person name="Tice H."/>
            <person name="Bruce D."/>
            <person name="Goodwin L."/>
            <person name="Pitluck S."/>
            <person name="Peters L."/>
            <person name="Mikhailova N."/>
            <person name="Lu M."/>
            <person name="Kyrpides N."/>
            <person name="Mavromatis K."/>
            <person name="Ivanova N."/>
            <person name="Brettin T."/>
            <person name="Detter J.C."/>
            <person name="Han C."/>
            <person name="Larimer F."/>
            <person name="Land M."/>
            <person name="Hauser L."/>
            <person name="Markowitz V."/>
            <person name="Cheng J.-F."/>
            <person name="Hugenholtz P."/>
            <person name="Woyke T."/>
            <person name="Wu D."/>
            <person name="Pukall R."/>
            <person name="Steenblock K."/>
            <person name="Brambilla E."/>
            <person name="Klenk H.-P."/>
            <person name="Eisen J.A."/>
        </authorList>
    </citation>
    <scope>NUCLEOTIDE SEQUENCE [LARGE SCALE GENOMIC DNA]</scope>
    <source>
        <strain evidence="2">DSM 19664 / LMG 22246 / CIP 109416 / KR-200</strain>
    </source>
</reference>
<dbReference type="AlphaFoldDB" id="L0A1N5"/>
<dbReference type="EMBL" id="CP003382">
    <property type="protein sequence ID" value="AFZ66925.1"/>
    <property type="molecule type" value="Genomic_DNA"/>
</dbReference>
<sequence length="88" mass="9704">MDSPALVRTPRQVAELLGLSMPALRRHAATLEDVTGQVLPRGEHLERLWPEASVEALRTALACVHRQEFTSVGDALRAQLQPQSPLRS</sequence>
<dbReference type="OrthoDB" id="75583at2"/>
<proteinExistence type="predicted"/>
<accession>L0A1N5</accession>
<keyword evidence="2" id="KW-1185">Reference proteome</keyword>
<dbReference type="HOGENOM" id="CLU_2463962_0_0_0"/>
<dbReference type="STRING" id="937777.Deipe_1380"/>
<dbReference type="KEGG" id="dpd:Deipe_1380"/>
<evidence type="ECO:0000313" key="1">
    <source>
        <dbReference type="EMBL" id="AFZ66925.1"/>
    </source>
</evidence>
<organism evidence="1 2">
    <name type="scientific">Deinococcus peraridilitoris (strain DSM 19664 / LMG 22246 / CIP 109416 / KR-200)</name>
    <dbReference type="NCBI Taxonomy" id="937777"/>
    <lineage>
        <taxon>Bacteria</taxon>
        <taxon>Thermotogati</taxon>
        <taxon>Deinococcota</taxon>
        <taxon>Deinococci</taxon>
        <taxon>Deinococcales</taxon>
        <taxon>Deinococcaceae</taxon>
        <taxon>Deinococcus</taxon>
    </lineage>
</organism>
<dbReference type="Proteomes" id="UP000010467">
    <property type="component" value="Chromosome"/>
</dbReference>
<name>L0A1N5_DEIPD</name>
<evidence type="ECO:0000313" key="2">
    <source>
        <dbReference type="Proteomes" id="UP000010467"/>
    </source>
</evidence>
<evidence type="ECO:0008006" key="3">
    <source>
        <dbReference type="Google" id="ProtNLM"/>
    </source>
</evidence>